<dbReference type="InterPro" id="IPR036871">
    <property type="entry name" value="PX_dom_sf"/>
</dbReference>
<dbReference type="OMA" id="NFGPRTK"/>
<dbReference type="Proteomes" id="UP000233180">
    <property type="component" value="Unassembled WGS sequence"/>
</dbReference>
<dbReference type="Gene3D" id="1.10.150.50">
    <property type="entry name" value="Transcription Factor, Ets-1"/>
    <property type="match status" value="1"/>
</dbReference>
<name>A0A2K6M7E8_RHIBE</name>
<evidence type="ECO:0000259" key="3">
    <source>
        <dbReference type="PROSITE" id="PS50158"/>
    </source>
</evidence>
<keyword evidence="1" id="KW-0479">Metal-binding</keyword>
<reference evidence="4 5" key="1">
    <citation type="submission" date="2016-06" db="EMBL/GenBank/DDBJ databases">
        <title>Genome of Rhinopithecus bieti.</title>
        <authorList>
            <person name="Wu"/>
            <person name="C.-I. and Zhang"/>
            <person name="Y."/>
        </authorList>
    </citation>
    <scope>NUCLEOTIDE SEQUENCE</scope>
</reference>
<keyword evidence="5" id="KW-1185">Reference proteome</keyword>
<dbReference type="CDD" id="cd09558">
    <property type="entry name" value="SAM_ZCCH14"/>
    <property type="match status" value="1"/>
</dbReference>
<dbReference type="PANTHER" id="PTHR16195:SF16">
    <property type="entry name" value="ZINC FINGER CCHC DOMAIN-CONTAINING PROTEIN 14"/>
    <property type="match status" value="1"/>
</dbReference>
<dbReference type="AlphaFoldDB" id="A0A2K6M7E8"/>
<dbReference type="SUPFAM" id="SSF64268">
    <property type="entry name" value="PX domain"/>
    <property type="match status" value="1"/>
</dbReference>
<dbReference type="InterPro" id="IPR037632">
    <property type="entry name" value="ZCCH14_SAM"/>
</dbReference>
<gene>
    <name evidence="4" type="primary">ZCCHC14</name>
</gene>
<dbReference type="InterPro" id="IPR001660">
    <property type="entry name" value="SAM"/>
</dbReference>
<dbReference type="InterPro" id="IPR036875">
    <property type="entry name" value="Znf_CCHC_sf"/>
</dbReference>
<dbReference type="Pfam" id="PF00098">
    <property type="entry name" value="zf-CCHC"/>
    <property type="match status" value="1"/>
</dbReference>
<protein>
    <submittedName>
        <fullName evidence="4">Zinc finger CCHC-type containing 14</fullName>
    </submittedName>
</protein>
<dbReference type="GeneTree" id="ENSGT00520000055637"/>
<dbReference type="GO" id="GO:0008270">
    <property type="term" value="F:zinc ion binding"/>
    <property type="evidence" value="ECO:0007669"/>
    <property type="project" value="UniProtKB-KW"/>
</dbReference>
<feature type="domain" description="CCHC-type" evidence="3">
    <location>
        <begin position="904"/>
        <end position="919"/>
    </location>
</feature>
<dbReference type="Gene3D" id="4.10.60.10">
    <property type="entry name" value="Zinc finger, CCHC-type"/>
    <property type="match status" value="1"/>
</dbReference>
<dbReference type="Gene3D" id="3.30.1520.10">
    <property type="entry name" value="Phox-like domain"/>
    <property type="match status" value="1"/>
</dbReference>
<reference evidence="4" key="2">
    <citation type="submission" date="2025-08" db="UniProtKB">
        <authorList>
            <consortium name="Ensembl"/>
        </authorList>
    </citation>
    <scope>IDENTIFICATION</scope>
</reference>
<reference evidence="4" key="3">
    <citation type="submission" date="2025-09" db="UniProtKB">
        <authorList>
            <consortium name="Ensembl"/>
        </authorList>
    </citation>
    <scope>IDENTIFICATION</scope>
</reference>
<evidence type="ECO:0000313" key="5">
    <source>
        <dbReference type="Proteomes" id="UP000233180"/>
    </source>
</evidence>
<sequence length="945" mass="99486">MASNHPAFSFHQKQVLRQELTQIQSSLNGGGGHGGKGAPGPGGALPTCPACHKVRARPELCPVPNSAPPTLHAKPPACTASPLPRPPSLHLSVEKIDLKGLSHTKNDRNVECSFEVLWSDSSITSVTKSSSEVTEFISKLSQLYPEENLEKLIPCLAGPDAFYVERNHVDLDSGLRYLASLPSHVLKNDHVRRFLSTSSPPQQLQSPSPGNPSLSKVGTVMGVSGRPVCGVAGIPSSQSGAQHHGQHPAGSATPLPHCSHAGSAGSALAYRTQMDTSPAILMPSSLQTPQTQEQNGILDWLRKLRLHKYYPVFKQLSMEKFLSLTEEDLNKFESLTMGAKKKLKTQLELEKEKSERRCLNPSAPSLVTSSGVARVPPTSHVGPVQSGRGSHAAELRVEVEQPHHQLPREGSSSEYSSSSSSPMGVQAREESSDSAEENDRRVEIHLESSDKEKPVMLLNHFTSSSARPTAQVLPVQNEASSNPSGHHPLPPQMLSTASHIAPIRMLNSVHKPERGSADMKLLSSSVHSLLSLEERNKGSGPRSSMKVDKSFGSAMMDVLPASAPHQPVQVLSGLSESSSMSPTVSFGPRAKVVHASTLDRVLKTAQQPALVVETSTAATGTPSTVLHAARPPIKLLLSSSVPADSAISGQTSCPNNVQISVPPAIINPRTALYTANTKVAFSAMSSMPVGPLQGGFCANSNTASPSSHPSTSFANMATLPSCPAPSSSPALSSVPESSFYSSSGGGGSTGNIPASNPNHHHHHHHQQPPAPPQPAPPPPGCIVCTSCGCSGSCGSSGLTVSYANYFQHPFSGPSVFTFPFLPFSPMCSSGYVSAQQYGGGSTFPVVHAPYSSSGTPDPVLSGQSTFAVPAMQNFMAGTAGVYQTQGLVGSSNGSSHKKSGNLSCYNCGATGHRAQDCKQPSMDFNRPGTFRLKYAPPAESLDSTD</sequence>
<dbReference type="SUPFAM" id="SSF47769">
    <property type="entry name" value="SAM/Pointed domain"/>
    <property type="match status" value="1"/>
</dbReference>
<feature type="compositionally biased region" description="Low complexity" evidence="2">
    <location>
        <begin position="196"/>
        <end position="215"/>
    </location>
</feature>
<dbReference type="STRING" id="61621.ENSRBIP00000031698"/>
<feature type="region of interest" description="Disordered" evidence="2">
    <location>
        <begin position="196"/>
        <end position="219"/>
    </location>
</feature>
<organism evidence="4 5">
    <name type="scientific">Rhinopithecus bieti</name>
    <name type="common">Black snub-nosed monkey</name>
    <name type="synonym">Pygathrix bieti</name>
    <dbReference type="NCBI Taxonomy" id="61621"/>
    <lineage>
        <taxon>Eukaryota</taxon>
        <taxon>Metazoa</taxon>
        <taxon>Chordata</taxon>
        <taxon>Craniata</taxon>
        <taxon>Vertebrata</taxon>
        <taxon>Euteleostomi</taxon>
        <taxon>Mammalia</taxon>
        <taxon>Eutheria</taxon>
        <taxon>Euarchontoglires</taxon>
        <taxon>Primates</taxon>
        <taxon>Haplorrhini</taxon>
        <taxon>Catarrhini</taxon>
        <taxon>Cercopithecidae</taxon>
        <taxon>Colobinae</taxon>
        <taxon>Rhinopithecus</taxon>
    </lineage>
</organism>
<accession>A0A2K6M7E8</accession>
<dbReference type="PROSITE" id="PS50158">
    <property type="entry name" value="ZF_CCHC"/>
    <property type="match status" value="1"/>
</dbReference>
<dbReference type="GO" id="GO:0003676">
    <property type="term" value="F:nucleic acid binding"/>
    <property type="evidence" value="ECO:0007669"/>
    <property type="project" value="InterPro"/>
</dbReference>
<feature type="compositionally biased region" description="Low complexity" evidence="2">
    <location>
        <begin position="412"/>
        <end position="421"/>
    </location>
</feature>
<dbReference type="InterPro" id="IPR042344">
    <property type="entry name" value="ZCCHC14"/>
</dbReference>
<dbReference type="SMART" id="SM00343">
    <property type="entry name" value="ZnF_C2HC"/>
    <property type="match status" value="1"/>
</dbReference>
<feature type="region of interest" description="Disordered" evidence="2">
    <location>
        <begin position="351"/>
        <end position="451"/>
    </location>
</feature>
<feature type="compositionally biased region" description="Basic and acidic residues" evidence="2">
    <location>
        <begin position="391"/>
        <end position="407"/>
    </location>
</feature>
<dbReference type="GO" id="GO:0035091">
    <property type="term" value="F:phosphatidylinositol binding"/>
    <property type="evidence" value="ECO:0007669"/>
    <property type="project" value="InterPro"/>
</dbReference>
<feature type="region of interest" description="Disordered" evidence="2">
    <location>
        <begin position="475"/>
        <end position="494"/>
    </location>
</feature>
<dbReference type="Ensembl" id="ENSRBIT00000055666.1">
    <property type="protein sequence ID" value="ENSRBIP00000031698.1"/>
    <property type="gene ID" value="ENSRBIG00000039663.1"/>
</dbReference>
<dbReference type="Pfam" id="PF00536">
    <property type="entry name" value="SAM_1"/>
    <property type="match status" value="1"/>
</dbReference>
<feature type="compositionally biased region" description="Basic and acidic residues" evidence="2">
    <location>
        <begin position="427"/>
        <end position="451"/>
    </location>
</feature>
<dbReference type="InterPro" id="IPR001878">
    <property type="entry name" value="Znf_CCHC"/>
</dbReference>
<evidence type="ECO:0000256" key="2">
    <source>
        <dbReference type="SAM" id="MobiDB-lite"/>
    </source>
</evidence>
<proteinExistence type="predicted"/>
<feature type="region of interest" description="Disordered" evidence="2">
    <location>
        <begin position="232"/>
        <end position="260"/>
    </location>
</feature>
<keyword evidence="1" id="KW-0863">Zinc-finger</keyword>
<dbReference type="InterPro" id="IPR013761">
    <property type="entry name" value="SAM/pointed_sf"/>
</dbReference>
<keyword evidence="1" id="KW-0862">Zinc</keyword>
<dbReference type="PANTHER" id="PTHR16195">
    <property type="entry name" value="ZINC FINGER CCHC DOMAIN CONTAINING PROTEIN"/>
    <property type="match status" value="1"/>
</dbReference>
<evidence type="ECO:0000313" key="4">
    <source>
        <dbReference type="Ensembl" id="ENSRBIP00000031698.1"/>
    </source>
</evidence>
<dbReference type="SUPFAM" id="SSF57756">
    <property type="entry name" value="Retrovirus zinc finger-like domains"/>
    <property type="match status" value="1"/>
</dbReference>
<feature type="region of interest" description="Disordered" evidence="2">
    <location>
        <begin position="735"/>
        <end position="775"/>
    </location>
</feature>
<feature type="compositionally biased region" description="Polar residues" evidence="2">
    <location>
        <begin position="362"/>
        <end position="371"/>
    </location>
</feature>
<evidence type="ECO:0000256" key="1">
    <source>
        <dbReference type="PROSITE-ProRule" id="PRU00047"/>
    </source>
</evidence>